<dbReference type="Gene3D" id="3.40.50.150">
    <property type="entry name" value="Vaccinia Virus protein VP39"/>
    <property type="match status" value="1"/>
</dbReference>
<evidence type="ECO:0000259" key="1">
    <source>
        <dbReference type="Pfam" id="PF08241"/>
    </source>
</evidence>
<dbReference type="InterPro" id="IPR029063">
    <property type="entry name" value="SAM-dependent_MTases_sf"/>
</dbReference>
<sequence>MCGLRQSLWRLPEEEVGDPSATDRLPEAGTTKLTWTSTDKMLADPLTKGMKHDGLKRLMDGFEVDMSPTLDGLRAKKEYGCEMEHVDLAESSLHAVDAAVADATGIDISPEMLSKAMRSGFYSCCKVVDLKKRFEGLEDEAFDLTLCLGTLTYMSPEDMTLTELCRVTKKGGYVVFSMRTDLCEKWEAAQAALEQKGVWTHLGTSEGFDYLPANPEYGNTILVKVYVYQVA</sequence>
<comment type="caution">
    <text evidence="2">The sequence shown here is derived from an EMBL/GenBank/DDBJ whole genome shotgun (WGS) entry which is preliminary data.</text>
</comment>
<dbReference type="Proteomes" id="UP001642484">
    <property type="component" value="Unassembled WGS sequence"/>
</dbReference>
<feature type="domain" description="Methyltransferase type 11" evidence="1">
    <location>
        <begin position="98"/>
        <end position="176"/>
    </location>
</feature>
<keyword evidence="3" id="KW-1185">Reference proteome</keyword>
<dbReference type="CDD" id="cd02440">
    <property type="entry name" value="AdoMet_MTases"/>
    <property type="match status" value="1"/>
</dbReference>
<evidence type="ECO:0000313" key="3">
    <source>
        <dbReference type="Proteomes" id="UP001642484"/>
    </source>
</evidence>
<dbReference type="EMBL" id="CAXAMN010023306">
    <property type="protein sequence ID" value="CAK9076647.1"/>
    <property type="molecule type" value="Genomic_DNA"/>
</dbReference>
<accession>A0ABP0PKS8</accession>
<proteinExistence type="predicted"/>
<gene>
    <name evidence="2" type="ORF">CCMP2556_LOCUS37782</name>
</gene>
<protein>
    <recommendedName>
        <fullName evidence="1">Methyltransferase type 11 domain-containing protein</fullName>
    </recommendedName>
</protein>
<dbReference type="SUPFAM" id="SSF53335">
    <property type="entry name" value="S-adenosyl-L-methionine-dependent methyltransferases"/>
    <property type="match status" value="1"/>
</dbReference>
<name>A0ABP0PKS8_9DINO</name>
<dbReference type="Pfam" id="PF08241">
    <property type="entry name" value="Methyltransf_11"/>
    <property type="match status" value="1"/>
</dbReference>
<dbReference type="InterPro" id="IPR013216">
    <property type="entry name" value="Methyltransf_11"/>
</dbReference>
<reference evidence="2 3" key="1">
    <citation type="submission" date="2024-02" db="EMBL/GenBank/DDBJ databases">
        <authorList>
            <person name="Chen Y."/>
            <person name="Shah S."/>
            <person name="Dougan E. K."/>
            <person name="Thang M."/>
            <person name="Chan C."/>
        </authorList>
    </citation>
    <scope>NUCLEOTIDE SEQUENCE [LARGE SCALE GENOMIC DNA]</scope>
</reference>
<organism evidence="2 3">
    <name type="scientific">Durusdinium trenchii</name>
    <dbReference type="NCBI Taxonomy" id="1381693"/>
    <lineage>
        <taxon>Eukaryota</taxon>
        <taxon>Sar</taxon>
        <taxon>Alveolata</taxon>
        <taxon>Dinophyceae</taxon>
        <taxon>Suessiales</taxon>
        <taxon>Symbiodiniaceae</taxon>
        <taxon>Durusdinium</taxon>
    </lineage>
</organism>
<evidence type="ECO:0000313" key="2">
    <source>
        <dbReference type="EMBL" id="CAK9076647.1"/>
    </source>
</evidence>